<organism evidence="1 2">
    <name type="scientific">Tolypocladium ophioglossoides (strain CBS 100239)</name>
    <name type="common">Snaketongue truffleclub</name>
    <name type="synonym">Elaphocordyceps ophioglossoides</name>
    <dbReference type="NCBI Taxonomy" id="1163406"/>
    <lineage>
        <taxon>Eukaryota</taxon>
        <taxon>Fungi</taxon>
        <taxon>Dikarya</taxon>
        <taxon>Ascomycota</taxon>
        <taxon>Pezizomycotina</taxon>
        <taxon>Sordariomycetes</taxon>
        <taxon>Hypocreomycetidae</taxon>
        <taxon>Hypocreales</taxon>
        <taxon>Ophiocordycipitaceae</taxon>
        <taxon>Tolypocladium</taxon>
    </lineage>
</organism>
<gene>
    <name evidence="1" type="ORF">TOPH_05608</name>
</gene>
<evidence type="ECO:0000313" key="2">
    <source>
        <dbReference type="Proteomes" id="UP000036947"/>
    </source>
</evidence>
<name>A0A0L0N651_TOLOC</name>
<dbReference type="Proteomes" id="UP000036947">
    <property type="component" value="Unassembled WGS sequence"/>
</dbReference>
<dbReference type="STRING" id="1163406.A0A0L0N651"/>
<sequence>MHELNACSPDAASPLPGRCELQSVLEFPRLKVAFRGFRLFNGHSWQQTTPQDSRSRCDASYLVRAESCADQPLLRGIYIPPGLALTLRQMDGDGAVAGPRDASEDNGPAPVSVPKISFDFVTSEVGQFTGNWCDNSSGLPLAASSKPDEAITPPGQAPDVRLEVAIPEVPTDMRYEYATVYSDVVERITDAVGGRGQAQYHVEFTDGREDLVRHTNEQLQSHISNTRFVCVCALPWYGGLDL</sequence>
<dbReference type="EMBL" id="LFRF01000017">
    <property type="protein sequence ID" value="KND89588.1"/>
    <property type="molecule type" value="Genomic_DNA"/>
</dbReference>
<dbReference type="AlphaFoldDB" id="A0A0L0N651"/>
<proteinExistence type="predicted"/>
<reference evidence="1 2" key="1">
    <citation type="journal article" date="2015" name="BMC Genomics">
        <title>The genome of the truffle-parasite Tolypocladium ophioglossoides and the evolution of antifungal peptaibiotics.</title>
        <authorList>
            <person name="Quandt C.A."/>
            <person name="Bushley K.E."/>
            <person name="Spatafora J.W."/>
        </authorList>
    </citation>
    <scope>NUCLEOTIDE SEQUENCE [LARGE SCALE GENOMIC DNA]</scope>
    <source>
        <strain evidence="1 2">CBS 100239</strain>
    </source>
</reference>
<keyword evidence="2" id="KW-1185">Reference proteome</keyword>
<protein>
    <submittedName>
        <fullName evidence="1">Uncharacterized protein</fullName>
    </submittedName>
</protein>
<comment type="caution">
    <text evidence="1">The sequence shown here is derived from an EMBL/GenBank/DDBJ whole genome shotgun (WGS) entry which is preliminary data.</text>
</comment>
<evidence type="ECO:0000313" key="1">
    <source>
        <dbReference type="EMBL" id="KND89588.1"/>
    </source>
</evidence>
<dbReference type="OrthoDB" id="10440487at2759"/>
<accession>A0A0L0N651</accession>